<evidence type="ECO:0000313" key="7">
    <source>
        <dbReference type="Proteomes" id="UP000596827"/>
    </source>
</evidence>
<keyword evidence="7" id="KW-1185">Reference proteome</keyword>
<dbReference type="InterPro" id="IPR000962">
    <property type="entry name" value="Znf_DskA_TraR"/>
</dbReference>
<evidence type="ECO:0000256" key="1">
    <source>
        <dbReference type="ARBA" id="ARBA00022723"/>
    </source>
</evidence>
<dbReference type="SUPFAM" id="SSF57716">
    <property type="entry name" value="Glucocorticoid receptor-like (DNA-binding domain)"/>
    <property type="match status" value="1"/>
</dbReference>
<dbReference type="PANTHER" id="PTHR33823">
    <property type="entry name" value="RNA POLYMERASE-BINDING TRANSCRIPTION FACTOR DKSA-RELATED"/>
    <property type="match status" value="1"/>
</dbReference>
<evidence type="ECO:0000259" key="5">
    <source>
        <dbReference type="Pfam" id="PF01258"/>
    </source>
</evidence>
<sequence length="131" mass="13981">MAIVQDRPLATYAQQLARREQELRALLAAASQPGEANRDVQDFKDMAVEETLVAVDEAKAGQATRELGQVLAARRRVLDGTYGECIDCGEEIDPRRLAALPATPYCTACQALNEARSATPPPACGPGASAR</sequence>
<dbReference type="GO" id="GO:0008270">
    <property type="term" value="F:zinc ion binding"/>
    <property type="evidence" value="ECO:0007669"/>
    <property type="project" value="UniProtKB-KW"/>
</dbReference>
<gene>
    <name evidence="6" type="ORF">H8R02_18950</name>
</gene>
<feature type="domain" description="Zinc finger DksA/TraR C4-type" evidence="5">
    <location>
        <begin position="80"/>
        <end position="112"/>
    </location>
</feature>
<evidence type="ECO:0000256" key="2">
    <source>
        <dbReference type="ARBA" id="ARBA00022771"/>
    </source>
</evidence>
<dbReference type="PROSITE" id="PS51128">
    <property type="entry name" value="ZF_DKSA_2"/>
    <property type="match status" value="1"/>
</dbReference>
<dbReference type="Proteomes" id="UP000596827">
    <property type="component" value="Unassembled WGS sequence"/>
</dbReference>
<evidence type="ECO:0000256" key="3">
    <source>
        <dbReference type="ARBA" id="ARBA00022833"/>
    </source>
</evidence>
<reference evidence="6" key="1">
    <citation type="submission" date="2020-08" db="EMBL/GenBank/DDBJ databases">
        <title>Ramlibacter sp. GTP1 16S ribosomal RNA gene genome sequencing and assembly.</title>
        <authorList>
            <person name="Kang M."/>
        </authorList>
    </citation>
    <scope>NUCLEOTIDE SEQUENCE</scope>
    <source>
        <strain evidence="6">GTP1</strain>
    </source>
</reference>
<organism evidence="6 7">
    <name type="scientific">Ramlibacter albus</name>
    <dbReference type="NCBI Taxonomy" id="2079448"/>
    <lineage>
        <taxon>Bacteria</taxon>
        <taxon>Pseudomonadati</taxon>
        <taxon>Pseudomonadota</taxon>
        <taxon>Betaproteobacteria</taxon>
        <taxon>Burkholderiales</taxon>
        <taxon>Comamonadaceae</taxon>
        <taxon>Ramlibacter</taxon>
    </lineage>
</organism>
<dbReference type="Gene3D" id="1.20.120.910">
    <property type="entry name" value="DksA, coiled-coil domain"/>
    <property type="match status" value="1"/>
</dbReference>
<dbReference type="EMBL" id="JACORU010000007">
    <property type="protein sequence ID" value="MBC5766556.1"/>
    <property type="molecule type" value="Genomic_DNA"/>
</dbReference>
<evidence type="ECO:0000256" key="4">
    <source>
        <dbReference type="PROSITE-ProRule" id="PRU00510"/>
    </source>
</evidence>
<keyword evidence="1" id="KW-0479">Metal-binding</keyword>
<evidence type="ECO:0000313" key="6">
    <source>
        <dbReference type="EMBL" id="MBC5766556.1"/>
    </source>
</evidence>
<dbReference type="RefSeq" id="WP_187083047.1">
    <property type="nucleotide sequence ID" value="NZ_JACORU010000007.1"/>
</dbReference>
<keyword evidence="3" id="KW-0862">Zinc</keyword>
<name>A0A923MBN2_9BURK</name>
<feature type="zinc finger region" description="dksA C4-type" evidence="4">
    <location>
        <begin position="85"/>
        <end position="109"/>
    </location>
</feature>
<proteinExistence type="predicted"/>
<dbReference type="AlphaFoldDB" id="A0A923MBN2"/>
<dbReference type="PANTHER" id="PTHR33823:SF4">
    <property type="entry name" value="GENERAL STRESS PROTEIN 16O"/>
    <property type="match status" value="1"/>
</dbReference>
<accession>A0A923MBN2</accession>
<dbReference type="Pfam" id="PF01258">
    <property type="entry name" value="zf-dskA_traR"/>
    <property type="match status" value="1"/>
</dbReference>
<protein>
    <submittedName>
        <fullName evidence="6">TraR/DksA family transcriptional regulator</fullName>
    </submittedName>
</protein>
<keyword evidence="2" id="KW-0863">Zinc-finger</keyword>
<comment type="caution">
    <text evidence="6">The sequence shown here is derived from an EMBL/GenBank/DDBJ whole genome shotgun (WGS) entry which is preliminary data.</text>
</comment>